<dbReference type="InterPro" id="IPR029044">
    <property type="entry name" value="Nucleotide-diphossugar_trans"/>
</dbReference>
<comment type="catalytic activity">
    <reaction evidence="8">
        <text>Mo-molybdopterin + GTP + H(+) = Mo-molybdopterin guanine dinucleotide + diphosphate</text>
        <dbReference type="Rhea" id="RHEA:34243"/>
        <dbReference type="ChEBI" id="CHEBI:15378"/>
        <dbReference type="ChEBI" id="CHEBI:33019"/>
        <dbReference type="ChEBI" id="CHEBI:37565"/>
        <dbReference type="ChEBI" id="CHEBI:71302"/>
        <dbReference type="ChEBI" id="CHEBI:71310"/>
        <dbReference type="EC" id="2.7.7.77"/>
    </reaction>
</comment>
<evidence type="ECO:0000256" key="5">
    <source>
        <dbReference type="ARBA" id="ARBA00022842"/>
    </source>
</evidence>
<evidence type="ECO:0000256" key="7">
    <source>
        <dbReference type="ARBA" id="ARBA00023150"/>
    </source>
</evidence>
<evidence type="ECO:0000256" key="3">
    <source>
        <dbReference type="ARBA" id="ARBA00022723"/>
    </source>
</evidence>
<accession>A0ABT5UAY3</accession>
<feature type="binding site" evidence="8">
    <location>
        <position position="86"/>
    </location>
    <ligand>
        <name>GTP</name>
        <dbReference type="ChEBI" id="CHEBI:37565"/>
    </ligand>
</feature>
<feature type="binding site" evidence="8">
    <location>
        <begin position="27"/>
        <end position="29"/>
    </location>
    <ligand>
        <name>GTP</name>
        <dbReference type="ChEBI" id="CHEBI:37565"/>
    </ligand>
</feature>
<name>A0ABT5UAY3_9GAMM</name>
<reference evidence="10 11" key="1">
    <citation type="submission" date="2022-11" db="EMBL/GenBank/DDBJ databases">
        <title>Spartinivicinus poritis sp. nov., isolated from scleractinian coral Porites lutea.</title>
        <authorList>
            <person name="Zhang G."/>
            <person name="Cai L."/>
            <person name="Wei Q."/>
        </authorList>
    </citation>
    <scope>NUCLEOTIDE SEQUENCE [LARGE SCALE GENOMIC DNA]</scope>
    <source>
        <strain evidence="10 11">A2-2</strain>
    </source>
</reference>
<keyword evidence="10" id="KW-0548">Nucleotidyltransferase</keyword>
<dbReference type="GO" id="GO:0016779">
    <property type="term" value="F:nucleotidyltransferase activity"/>
    <property type="evidence" value="ECO:0007669"/>
    <property type="project" value="UniProtKB-KW"/>
</dbReference>
<proteinExistence type="inferred from homology"/>
<keyword evidence="6 8" id="KW-0342">GTP-binding</keyword>
<feature type="binding site" evidence="8">
    <location>
        <position position="117"/>
    </location>
    <ligand>
        <name>GTP</name>
        <dbReference type="ChEBI" id="CHEBI:37565"/>
    </ligand>
</feature>
<feature type="binding site" evidence="8">
    <location>
        <position position="40"/>
    </location>
    <ligand>
        <name>GTP</name>
        <dbReference type="ChEBI" id="CHEBI:37565"/>
    </ligand>
</feature>
<evidence type="ECO:0000259" key="9">
    <source>
        <dbReference type="Pfam" id="PF12804"/>
    </source>
</evidence>
<dbReference type="Proteomes" id="UP001528823">
    <property type="component" value="Unassembled WGS sequence"/>
</dbReference>
<comment type="subunit">
    <text evidence="8">Monomer.</text>
</comment>
<feature type="binding site" evidence="8">
    <location>
        <position position="117"/>
    </location>
    <ligand>
        <name>Mg(2+)</name>
        <dbReference type="ChEBI" id="CHEBI:18420"/>
    </ligand>
</feature>
<gene>
    <name evidence="8" type="primary">mobA</name>
    <name evidence="10" type="ORF">ORQ98_16405</name>
</gene>
<keyword evidence="5 8" id="KW-0460">Magnesium</keyword>
<dbReference type="RefSeq" id="WP_274689875.1">
    <property type="nucleotide sequence ID" value="NZ_JAPMOU010000021.1"/>
</dbReference>
<keyword evidence="2 8" id="KW-0808">Transferase</keyword>
<dbReference type="PANTHER" id="PTHR19136">
    <property type="entry name" value="MOLYBDENUM COFACTOR GUANYLYLTRANSFERASE"/>
    <property type="match status" value="1"/>
</dbReference>
<dbReference type="Pfam" id="PF12804">
    <property type="entry name" value="NTP_transf_3"/>
    <property type="match status" value="1"/>
</dbReference>
<dbReference type="Gene3D" id="3.90.550.10">
    <property type="entry name" value="Spore Coat Polysaccharide Biosynthesis Protein SpsA, Chain A"/>
    <property type="match status" value="1"/>
</dbReference>
<dbReference type="InterPro" id="IPR013482">
    <property type="entry name" value="Molybde_CF_guanTrfase"/>
</dbReference>
<evidence type="ECO:0000256" key="1">
    <source>
        <dbReference type="ARBA" id="ARBA00022490"/>
    </source>
</evidence>
<keyword evidence="3 8" id="KW-0479">Metal-binding</keyword>
<comment type="function">
    <text evidence="8">Transfers a GMP moiety from GTP to Mo-molybdopterin (Mo-MPT) cofactor (Moco or molybdenum cofactor) to form Mo-molybdopterin guanine dinucleotide (Mo-MGD) cofactor.</text>
</comment>
<dbReference type="SUPFAM" id="SSF53448">
    <property type="entry name" value="Nucleotide-diphospho-sugar transferases"/>
    <property type="match status" value="1"/>
</dbReference>
<keyword evidence="1 8" id="KW-0963">Cytoplasm</keyword>
<dbReference type="HAMAP" id="MF_00316">
    <property type="entry name" value="MobA"/>
    <property type="match status" value="1"/>
</dbReference>
<organism evidence="10 11">
    <name type="scientific">Spartinivicinus poritis</name>
    <dbReference type="NCBI Taxonomy" id="2994640"/>
    <lineage>
        <taxon>Bacteria</taxon>
        <taxon>Pseudomonadati</taxon>
        <taxon>Pseudomonadota</taxon>
        <taxon>Gammaproteobacteria</taxon>
        <taxon>Oceanospirillales</taxon>
        <taxon>Zooshikellaceae</taxon>
        <taxon>Spartinivicinus</taxon>
    </lineage>
</organism>
<keyword evidence="4 8" id="KW-0547">Nucleotide-binding</keyword>
<dbReference type="PANTHER" id="PTHR19136:SF81">
    <property type="entry name" value="MOLYBDENUM COFACTOR GUANYLYLTRANSFERASE"/>
    <property type="match status" value="1"/>
</dbReference>
<evidence type="ECO:0000256" key="8">
    <source>
        <dbReference type="HAMAP-Rule" id="MF_00316"/>
    </source>
</evidence>
<comment type="cofactor">
    <cofactor evidence="8">
        <name>Mg(2+)</name>
        <dbReference type="ChEBI" id="CHEBI:18420"/>
    </cofactor>
</comment>
<feature type="domain" description="MobA-like NTP transferase" evidence="9">
    <location>
        <begin position="24"/>
        <end position="179"/>
    </location>
</feature>
<evidence type="ECO:0000313" key="11">
    <source>
        <dbReference type="Proteomes" id="UP001528823"/>
    </source>
</evidence>
<comment type="similarity">
    <text evidence="8">Belongs to the MobA family.</text>
</comment>
<comment type="caution">
    <text evidence="8">Lacks conserved residue(s) required for the propagation of feature annotation.</text>
</comment>
<evidence type="ECO:0000256" key="4">
    <source>
        <dbReference type="ARBA" id="ARBA00022741"/>
    </source>
</evidence>
<comment type="domain">
    <text evidence="8">The N-terminal domain determines nucleotide recognition and specific binding, while the C-terminal domain determines the specific binding to the target protein.</text>
</comment>
<dbReference type="EMBL" id="JAPMOU010000021">
    <property type="protein sequence ID" value="MDE1463538.1"/>
    <property type="molecule type" value="Genomic_DNA"/>
</dbReference>
<keyword evidence="7 8" id="KW-0501">Molybdenum cofactor biosynthesis</keyword>
<dbReference type="CDD" id="cd02503">
    <property type="entry name" value="MobA"/>
    <property type="match status" value="1"/>
</dbReference>
<dbReference type="InterPro" id="IPR025877">
    <property type="entry name" value="MobA-like_NTP_Trfase"/>
</dbReference>
<evidence type="ECO:0000256" key="6">
    <source>
        <dbReference type="ARBA" id="ARBA00023134"/>
    </source>
</evidence>
<evidence type="ECO:0000313" key="10">
    <source>
        <dbReference type="EMBL" id="MDE1463538.1"/>
    </source>
</evidence>
<protein>
    <recommendedName>
        <fullName evidence="8">Molybdenum cofactor guanylyltransferase</fullName>
        <shortName evidence="8">MoCo guanylyltransferase</shortName>
        <ecNumber evidence="8">2.7.7.77</ecNumber>
    </recommendedName>
    <alternativeName>
        <fullName evidence="8">GTP:molybdopterin guanylyltransferase</fullName>
    </alternativeName>
    <alternativeName>
        <fullName evidence="8">Mo-MPT guanylyltransferase</fullName>
    </alternativeName>
    <alternativeName>
        <fullName evidence="8">Molybdopterin guanylyltransferase</fullName>
    </alternativeName>
    <alternativeName>
        <fullName evidence="8">Molybdopterin-guanine dinucleotide synthase</fullName>
        <shortName evidence="8">MGD synthase</shortName>
    </alternativeName>
</protein>
<comment type="caution">
    <text evidence="10">The sequence shown here is derived from an EMBL/GenBank/DDBJ whole genome shotgun (WGS) entry which is preliminary data.</text>
</comment>
<dbReference type="EC" id="2.7.7.77" evidence="8"/>
<comment type="subcellular location">
    <subcellularLocation>
        <location evidence="8">Cytoplasm</location>
    </subcellularLocation>
</comment>
<sequence length="219" mass="24351">MSDPTKIVSPLPDKVDKADKKVTGIILAGGQASRMDYQDKGLIDLAGRPLASWVKQAMEGVVTDVYISCNRHFDQYQQITRQLINDAEPTQYQGPLAGILATAKQVDTPWLLCVPTDTPLITENLLASWINEVNLTANPTSYLQTEKQGHFLHCLVKTVDALRIEQQLQQGNRKVFDWLAAIGAKPWQVPALFHSQLMNINTPQELTAAGELLKKIHQV</sequence>
<keyword evidence="11" id="KW-1185">Reference proteome</keyword>
<evidence type="ECO:0000256" key="2">
    <source>
        <dbReference type="ARBA" id="ARBA00022679"/>
    </source>
</evidence>